<evidence type="ECO:0000256" key="3">
    <source>
        <dbReference type="ARBA" id="ARBA00023159"/>
    </source>
</evidence>
<reference evidence="6 7" key="1">
    <citation type="submission" date="2024-09" db="EMBL/GenBank/DDBJ databases">
        <title>Novel species of the genus Pelomonas and Roseateles isolated from streams.</title>
        <authorList>
            <person name="Lu H."/>
        </authorList>
    </citation>
    <scope>NUCLEOTIDE SEQUENCE [LARGE SCALE GENOMIC DNA]</scope>
    <source>
        <strain evidence="6 7">DC23W</strain>
    </source>
</reference>
<dbReference type="CDD" id="cd00090">
    <property type="entry name" value="HTH_ARSR"/>
    <property type="match status" value="1"/>
</dbReference>
<dbReference type="Proteomes" id="UP001606300">
    <property type="component" value="Unassembled WGS sequence"/>
</dbReference>
<dbReference type="PRINTS" id="PR00033">
    <property type="entry name" value="HTHASNC"/>
</dbReference>
<evidence type="ECO:0000256" key="1">
    <source>
        <dbReference type="ARBA" id="ARBA00023015"/>
    </source>
</evidence>
<dbReference type="PANTHER" id="PTHR30154">
    <property type="entry name" value="LEUCINE-RESPONSIVE REGULATORY PROTEIN"/>
    <property type="match status" value="1"/>
</dbReference>
<accession>A0ABW7ETI8</accession>
<dbReference type="Pfam" id="PF01037">
    <property type="entry name" value="AsnC_trans_reg"/>
    <property type="match status" value="1"/>
</dbReference>
<keyword evidence="3" id="KW-0010">Activator</keyword>
<dbReference type="SUPFAM" id="SSF46785">
    <property type="entry name" value="Winged helix' DNA-binding domain"/>
    <property type="match status" value="1"/>
</dbReference>
<dbReference type="Gene3D" id="3.30.70.920">
    <property type="match status" value="1"/>
</dbReference>
<dbReference type="Pfam" id="PF13412">
    <property type="entry name" value="HTH_24"/>
    <property type="match status" value="1"/>
</dbReference>
<dbReference type="Gene3D" id="1.10.10.10">
    <property type="entry name" value="Winged helix-like DNA-binding domain superfamily/Winged helix DNA-binding domain"/>
    <property type="match status" value="1"/>
</dbReference>
<dbReference type="SMART" id="SM00344">
    <property type="entry name" value="HTH_ASNC"/>
    <property type="match status" value="1"/>
</dbReference>
<dbReference type="PROSITE" id="PS00519">
    <property type="entry name" value="HTH_ASNC_1"/>
    <property type="match status" value="1"/>
</dbReference>
<dbReference type="InterPro" id="IPR011991">
    <property type="entry name" value="ArsR-like_HTH"/>
</dbReference>
<dbReference type="InterPro" id="IPR019888">
    <property type="entry name" value="Tscrpt_reg_AsnC-like"/>
</dbReference>
<dbReference type="SUPFAM" id="SSF54909">
    <property type="entry name" value="Dimeric alpha+beta barrel"/>
    <property type="match status" value="1"/>
</dbReference>
<dbReference type="InterPro" id="IPR011008">
    <property type="entry name" value="Dimeric_a/b-barrel"/>
</dbReference>
<dbReference type="InterPro" id="IPR019887">
    <property type="entry name" value="Tscrpt_reg_AsnC/Lrp_C"/>
</dbReference>
<dbReference type="PROSITE" id="PS50956">
    <property type="entry name" value="HTH_ASNC_2"/>
    <property type="match status" value="1"/>
</dbReference>
<keyword evidence="2" id="KW-0238">DNA-binding</keyword>
<protein>
    <submittedName>
        <fullName evidence="6">Lrp/AsnC family transcriptional regulator</fullName>
    </submittedName>
</protein>
<dbReference type="InterPro" id="IPR019885">
    <property type="entry name" value="Tscrpt_reg_HTH_AsnC-type_CS"/>
</dbReference>
<comment type="caution">
    <text evidence="6">The sequence shown here is derived from an EMBL/GenBank/DDBJ whole genome shotgun (WGS) entry which is preliminary data.</text>
</comment>
<organism evidence="6 7">
    <name type="scientific">Pelomonas dachongensis</name>
    <dbReference type="NCBI Taxonomy" id="3299029"/>
    <lineage>
        <taxon>Bacteria</taxon>
        <taxon>Pseudomonadati</taxon>
        <taxon>Pseudomonadota</taxon>
        <taxon>Betaproteobacteria</taxon>
        <taxon>Burkholderiales</taxon>
        <taxon>Sphaerotilaceae</taxon>
        <taxon>Roseateles</taxon>
    </lineage>
</organism>
<evidence type="ECO:0000256" key="4">
    <source>
        <dbReference type="ARBA" id="ARBA00023163"/>
    </source>
</evidence>
<dbReference type="EMBL" id="JBIGHY010000012">
    <property type="protein sequence ID" value="MFG6416831.1"/>
    <property type="molecule type" value="Genomic_DNA"/>
</dbReference>
<evidence type="ECO:0000256" key="2">
    <source>
        <dbReference type="ARBA" id="ARBA00023125"/>
    </source>
</evidence>
<dbReference type="RefSeq" id="WP_394472892.1">
    <property type="nucleotide sequence ID" value="NZ_JBIGHY010000012.1"/>
</dbReference>
<name>A0ABW7ETI8_9BURK</name>
<keyword evidence="1" id="KW-0805">Transcription regulation</keyword>
<sequence>MDAIDEKILRELVRDGRVTNAELAQRIALSPSACLRRVQELERLGVVKGYRAVLDPAQLGVGFVAYVAIGLSRHTLGEQQGFEQAMRDCAAVRECHNVTGAFEYLLRVEVADLPAYKRFHADVLGGLPQVSMITSYIVMDSPKDGRG</sequence>
<evidence type="ECO:0000313" key="6">
    <source>
        <dbReference type="EMBL" id="MFG6416831.1"/>
    </source>
</evidence>
<keyword evidence="4" id="KW-0804">Transcription</keyword>
<gene>
    <name evidence="6" type="ORF">ACG02S_23310</name>
</gene>
<dbReference type="InterPro" id="IPR036388">
    <property type="entry name" value="WH-like_DNA-bd_sf"/>
</dbReference>
<dbReference type="PANTHER" id="PTHR30154:SF0">
    <property type="entry name" value="LEUCINE-RESPONSIVE REGULATORY PROTEIN"/>
    <property type="match status" value="1"/>
</dbReference>
<keyword evidence="7" id="KW-1185">Reference proteome</keyword>
<evidence type="ECO:0000313" key="7">
    <source>
        <dbReference type="Proteomes" id="UP001606300"/>
    </source>
</evidence>
<dbReference type="InterPro" id="IPR036390">
    <property type="entry name" value="WH_DNA-bd_sf"/>
</dbReference>
<proteinExistence type="predicted"/>
<feature type="domain" description="HTH asnC-type" evidence="5">
    <location>
        <begin position="1"/>
        <end position="62"/>
    </location>
</feature>
<dbReference type="InterPro" id="IPR000485">
    <property type="entry name" value="AsnC-type_HTH_dom"/>
</dbReference>
<evidence type="ECO:0000259" key="5">
    <source>
        <dbReference type="PROSITE" id="PS50956"/>
    </source>
</evidence>